<keyword evidence="1" id="KW-0175">Coiled coil</keyword>
<proteinExistence type="predicted"/>
<organism evidence="3">
    <name type="scientific">candidate division WS2 bacterium ADurb.Bin280</name>
    <dbReference type="NCBI Taxonomy" id="1852829"/>
    <lineage>
        <taxon>Bacteria</taxon>
        <taxon>candidate division WS2</taxon>
    </lineage>
</organism>
<keyword evidence="2" id="KW-0472">Membrane</keyword>
<feature type="coiled-coil region" evidence="1">
    <location>
        <begin position="66"/>
        <end position="93"/>
    </location>
</feature>
<reference evidence="3" key="1">
    <citation type="submission" date="2017-02" db="EMBL/GenBank/DDBJ databases">
        <title>Delving into the versatile metabolic prowess of the omnipresent phylum Bacteroidetes.</title>
        <authorList>
            <person name="Nobu M.K."/>
            <person name="Mei R."/>
            <person name="Narihiro T."/>
            <person name="Kuroda K."/>
            <person name="Liu W.-T."/>
        </authorList>
    </citation>
    <scope>NUCLEOTIDE SEQUENCE</scope>
    <source>
        <strain evidence="3">ADurb.Bin280</strain>
    </source>
</reference>
<accession>A0A1V5SE77</accession>
<gene>
    <name evidence="3" type="ORF">BWY43_00413</name>
</gene>
<evidence type="ECO:0000313" key="3">
    <source>
        <dbReference type="EMBL" id="OQA52624.1"/>
    </source>
</evidence>
<evidence type="ECO:0000256" key="2">
    <source>
        <dbReference type="SAM" id="Phobius"/>
    </source>
</evidence>
<keyword evidence="2" id="KW-1133">Transmembrane helix</keyword>
<dbReference type="Proteomes" id="UP000485367">
    <property type="component" value="Unassembled WGS sequence"/>
</dbReference>
<dbReference type="EMBL" id="MWBO01000026">
    <property type="protein sequence ID" value="OQA52624.1"/>
    <property type="molecule type" value="Genomic_DNA"/>
</dbReference>
<evidence type="ECO:0008006" key="4">
    <source>
        <dbReference type="Google" id="ProtNLM"/>
    </source>
</evidence>
<protein>
    <recommendedName>
        <fullName evidence="4">Fimbrial assembly protein (PilN)</fullName>
    </recommendedName>
</protein>
<name>A0A1V5SE77_9BACT</name>
<comment type="caution">
    <text evidence="3">The sequence shown here is derived from an EMBL/GenBank/DDBJ whole genome shotgun (WGS) entry which is preliminary data.</text>
</comment>
<evidence type="ECO:0000256" key="1">
    <source>
        <dbReference type="SAM" id="Coils"/>
    </source>
</evidence>
<keyword evidence="2" id="KW-0812">Transmembrane</keyword>
<sequence length="207" mass="22967">MEEDFQSKQVNEAKRQIASSVSTFGEEAVAYLIFGIAAAIIISIIPILVISRSKESRIASLEQRYQQEVTNQLQNLEKERKSREIALAQIDALSAALRSRVKFSSVFEGLSKYALKKSMWDDFAITENSITLTLITDSFDDTAKAVAAFRQMDSVQSVKLTGSNLNADSKKIESNLELLIDLNSFTTNKSSSNIESDSAEKNNEVIL</sequence>
<dbReference type="AlphaFoldDB" id="A0A1V5SE77"/>
<feature type="transmembrane region" description="Helical" evidence="2">
    <location>
        <begin position="28"/>
        <end position="50"/>
    </location>
</feature>